<dbReference type="Proteomes" id="UP000292781">
    <property type="component" value="Unassembled WGS sequence"/>
</dbReference>
<evidence type="ECO:0000313" key="5">
    <source>
        <dbReference type="EMBL" id="TBW35508.1"/>
    </source>
</evidence>
<protein>
    <submittedName>
        <fullName evidence="5">Autoinducer 2 ABC transporter substrate-binding protein</fullName>
    </submittedName>
</protein>
<dbReference type="InterPro" id="IPR050555">
    <property type="entry name" value="Bact_Solute-Bind_Prot2"/>
</dbReference>
<comment type="similarity">
    <text evidence="2">Belongs to the bacterial solute-binding protein 2 family.</text>
</comment>
<evidence type="ECO:0000256" key="3">
    <source>
        <dbReference type="SAM" id="SignalP"/>
    </source>
</evidence>
<reference evidence="5 6" key="1">
    <citation type="submission" date="2019-02" db="EMBL/GenBank/DDBJ databases">
        <title>Siculibacillus lacustris gen. nov., sp. nov., a new rosette-forming bacterium isolated from a freshwater crater lake (Lake St. Ana, Romania).</title>
        <authorList>
            <person name="Felfoldi T."/>
            <person name="Marton Z."/>
            <person name="Szabo A."/>
            <person name="Mentes A."/>
            <person name="Boka K."/>
            <person name="Marialigeti K."/>
            <person name="Mathe I."/>
            <person name="Koncz M."/>
            <person name="Schumann P."/>
            <person name="Toth E."/>
        </authorList>
    </citation>
    <scope>NUCLEOTIDE SEQUENCE [LARGE SCALE GENOMIC DNA]</scope>
    <source>
        <strain evidence="5 6">SA-279</strain>
    </source>
</reference>
<dbReference type="InterPro" id="IPR025997">
    <property type="entry name" value="SBP_2_dom"/>
</dbReference>
<feature type="chain" id="PRO_5020509240" evidence="3">
    <location>
        <begin position="29"/>
        <end position="333"/>
    </location>
</feature>
<feature type="signal peptide" evidence="3">
    <location>
        <begin position="1"/>
        <end position="28"/>
    </location>
</feature>
<dbReference type="Pfam" id="PF13407">
    <property type="entry name" value="Peripla_BP_4"/>
    <property type="match status" value="1"/>
</dbReference>
<dbReference type="RefSeq" id="WP_131310603.1">
    <property type="nucleotide sequence ID" value="NZ_SJFN01000025.1"/>
</dbReference>
<evidence type="ECO:0000256" key="1">
    <source>
        <dbReference type="ARBA" id="ARBA00004418"/>
    </source>
</evidence>
<dbReference type="PANTHER" id="PTHR30036:SF7">
    <property type="entry name" value="ABC TRANSPORTER PERIPLASMIC-BINDING PROTEIN YPHF"/>
    <property type="match status" value="1"/>
</dbReference>
<organism evidence="5 6">
    <name type="scientific">Siculibacillus lacustris</name>
    <dbReference type="NCBI Taxonomy" id="1549641"/>
    <lineage>
        <taxon>Bacteria</taxon>
        <taxon>Pseudomonadati</taxon>
        <taxon>Pseudomonadota</taxon>
        <taxon>Alphaproteobacteria</taxon>
        <taxon>Hyphomicrobiales</taxon>
        <taxon>Ancalomicrobiaceae</taxon>
        <taxon>Siculibacillus</taxon>
    </lineage>
</organism>
<comment type="subcellular location">
    <subcellularLocation>
        <location evidence="1">Periplasm</location>
    </subcellularLocation>
</comment>
<keyword evidence="3" id="KW-0732">Signal</keyword>
<name>A0A4Q9VJT3_9HYPH</name>
<keyword evidence="6" id="KW-1185">Reference proteome</keyword>
<dbReference type="InterPro" id="IPR028082">
    <property type="entry name" value="Peripla_BP_I"/>
</dbReference>
<dbReference type="OrthoDB" id="9781890at2"/>
<proteinExistence type="inferred from homology"/>
<gene>
    <name evidence="5" type="ORF">EYW49_15900</name>
</gene>
<dbReference type="GO" id="GO:0030288">
    <property type="term" value="C:outer membrane-bounded periplasmic space"/>
    <property type="evidence" value="ECO:0007669"/>
    <property type="project" value="TreeGrafter"/>
</dbReference>
<comment type="caution">
    <text evidence="5">The sequence shown here is derived from an EMBL/GenBank/DDBJ whole genome shotgun (WGS) entry which is preliminary data.</text>
</comment>
<dbReference type="PANTHER" id="PTHR30036">
    <property type="entry name" value="D-XYLOSE-BINDING PERIPLASMIC PROTEIN"/>
    <property type="match status" value="1"/>
</dbReference>
<sequence>MTLRLKSLFAAAGVAGLAFLGVPSAVSAAGAKPEIAVVVKITGIPWFNRFEAGVKRAGDQLGVNAYQVGPTAADPAQQVKLIEDLIAKKVDAIAVVPNDAKVLAPVLKRAQDAGIVVVTHESPGQAGSSWDLETIDNREFATAVFQKLADATGGKGKFALVVGSLTVPLHNEWADIGLAFLKAKYPDLKPVADRYPVGESLDDSYKTSQEILRAHPDLKGFVAFGSQGPIGFARALERQNKTTKEITNVGNVLPKQAAPYLKKDQISEGFLWDPSDAGFGLVALAKKVIDKQPIETGIELPGLGKGTVEAAQHVVRFKATRTFTKENVDQFDF</sequence>
<dbReference type="EMBL" id="SJFN01000025">
    <property type="protein sequence ID" value="TBW35508.1"/>
    <property type="molecule type" value="Genomic_DNA"/>
</dbReference>
<dbReference type="AlphaFoldDB" id="A0A4Q9VJT3"/>
<dbReference type="Gene3D" id="3.40.50.2300">
    <property type="match status" value="2"/>
</dbReference>
<evidence type="ECO:0000313" key="6">
    <source>
        <dbReference type="Proteomes" id="UP000292781"/>
    </source>
</evidence>
<evidence type="ECO:0000259" key="4">
    <source>
        <dbReference type="Pfam" id="PF13407"/>
    </source>
</evidence>
<evidence type="ECO:0000256" key="2">
    <source>
        <dbReference type="ARBA" id="ARBA00007639"/>
    </source>
</evidence>
<dbReference type="GO" id="GO:0030246">
    <property type="term" value="F:carbohydrate binding"/>
    <property type="evidence" value="ECO:0007669"/>
    <property type="project" value="TreeGrafter"/>
</dbReference>
<dbReference type="SUPFAM" id="SSF53822">
    <property type="entry name" value="Periplasmic binding protein-like I"/>
    <property type="match status" value="1"/>
</dbReference>
<accession>A0A4Q9VJT3</accession>
<feature type="domain" description="Periplasmic binding protein" evidence="4">
    <location>
        <begin position="35"/>
        <end position="292"/>
    </location>
</feature>